<comment type="subcellular location">
    <subcellularLocation>
        <location evidence="1">Cell membrane</location>
        <topology evidence="1">Multi-pass membrane protein</topology>
    </subcellularLocation>
</comment>
<feature type="transmembrane region" description="Helical" evidence="6">
    <location>
        <begin position="691"/>
        <end position="710"/>
    </location>
</feature>
<feature type="transmembrane region" description="Helical" evidence="6">
    <location>
        <begin position="785"/>
        <end position="803"/>
    </location>
</feature>
<evidence type="ECO:0000256" key="2">
    <source>
        <dbReference type="ARBA" id="ARBA00022475"/>
    </source>
</evidence>
<feature type="transmembrane region" description="Helical" evidence="6">
    <location>
        <begin position="474"/>
        <end position="494"/>
    </location>
</feature>
<accession>A0A0R2AW81</accession>
<dbReference type="Pfam" id="PF02687">
    <property type="entry name" value="FtsX"/>
    <property type="match status" value="2"/>
</dbReference>
<dbReference type="GO" id="GO:0005886">
    <property type="term" value="C:plasma membrane"/>
    <property type="evidence" value="ECO:0007669"/>
    <property type="project" value="UniProtKB-SubCell"/>
</dbReference>
<dbReference type="STRING" id="1423727.FC34_GL001369"/>
<evidence type="ECO:0000313" key="9">
    <source>
        <dbReference type="EMBL" id="KRM71710.1"/>
    </source>
</evidence>
<feature type="domain" description="ABC3 transporter permease C-terminal" evidence="7">
    <location>
        <begin position="694"/>
        <end position="803"/>
    </location>
</feature>
<feature type="transmembrane region" description="Helical" evidence="6">
    <location>
        <begin position="353"/>
        <end position="376"/>
    </location>
</feature>
<keyword evidence="3 6" id="KW-0812">Transmembrane</keyword>
<evidence type="ECO:0000256" key="3">
    <source>
        <dbReference type="ARBA" id="ARBA00022692"/>
    </source>
</evidence>
<organism evidence="9 10">
    <name type="scientific">Lacticaseibacillus brantae DSM 23927</name>
    <dbReference type="NCBI Taxonomy" id="1423727"/>
    <lineage>
        <taxon>Bacteria</taxon>
        <taxon>Bacillati</taxon>
        <taxon>Bacillota</taxon>
        <taxon>Bacilli</taxon>
        <taxon>Lactobacillales</taxon>
        <taxon>Lactobacillaceae</taxon>
        <taxon>Lacticaseibacillus</taxon>
    </lineage>
</organism>
<evidence type="ECO:0000313" key="10">
    <source>
        <dbReference type="Proteomes" id="UP000051672"/>
    </source>
</evidence>
<proteinExistence type="predicted"/>
<feature type="transmembrane region" description="Helical" evidence="6">
    <location>
        <begin position="20"/>
        <end position="40"/>
    </location>
</feature>
<dbReference type="PANTHER" id="PTHR30287">
    <property type="entry name" value="MEMBRANE COMPONENT OF PREDICTED ABC SUPERFAMILY METABOLITE UPTAKE TRANSPORTER"/>
    <property type="match status" value="1"/>
</dbReference>
<dbReference type="EMBL" id="AYZQ01000003">
    <property type="protein sequence ID" value="KRM71710.1"/>
    <property type="molecule type" value="Genomic_DNA"/>
</dbReference>
<keyword evidence="10" id="KW-1185">Reference proteome</keyword>
<keyword evidence="4 6" id="KW-1133">Transmembrane helix</keyword>
<evidence type="ECO:0000256" key="6">
    <source>
        <dbReference type="SAM" id="Phobius"/>
    </source>
</evidence>
<evidence type="ECO:0000259" key="7">
    <source>
        <dbReference type="Pfam" id="PF02687"/>
    </source>
</evidence>
<dbReference type="Pfam" id="PF12704">
    <property type="entry name" value="MacB_PCD"/>
    <property type="match status" value="2"/>
</dbReference>
<dbReference type="InterPro" id="IPR003838">
    <property type="entry name" value="ABC3_permease_C"/>
</dbReference>
<reference evidence="9 10" key="1">
    <citation type="journal article" date="2015" name="Genome Announc.">
        <title>Expanding the biotechnology potential of lactobacilli through comparative genomics of 213 strains and associated genera.</title>
        <authorList>
            <person name="Sun Z."/>
            <person name="Harris H.M."/>
            <person name="McCann A."/>
            <person name="Guo C."/>
            <person name="Argimon S."/>
            <person name="Zhang W."/>
            <person name="Yang X."/>
            <person name="Jeffery I.B."/>
            <person name="Cooney J.C."/>
            <person name="Kagawa T.F."/>
            <person name="Liu W."/>
            <person name="Song Y."/>
            <person name="Salvetti E."/>
            <person name="Wrobel A."/>
            <person name="Rasinkangas P."/>
            <person name="Parkhill J."/>
            <person name="Rea M.C."/>
            <person name="O'Sullivan O."/>
            <person name="Ritari J."/>
            <person name="Douillard F.P."/>
            <person name="Paul Ross R."/>
            <person name="Yang R."/>
            <person name="Briner A.E."/>
            <person name="Felis G.E."/>
            <person name="de Vos W.M."/>
            <person name="Barrangou R."/>
            <person name="Klaenhammer T.R."/>
            <person name="Caufield P.W."/>
            <person name="Cui Y."/>
            <person name="Zhang H."/>
            <person name="O'Toole P.W."/>
        </authorList>
    </citation>
    <scope>NUCLEOTIDE SEQUENCE [LARGE SCALE GENOMIC DNA]</scope>
    <source>
        <strain evidence="9 10">DSM 23927</strain>
    </source>
</reference>
<dbReference type="AlphaFoldDB" id="A0A0R2AW81"/>
<dbReference type="PATRIC" id="fig|1423727.3.peg.1389"/>
<name>A0A0R2AW81_9LACO</name>
<dbReference type="Proteomes" id="UP000051672">
    <property type="component" value="Unassembled WGS sequence"/>
</dbReference>
<keyword evidence="5 6" id="KW-0472">Membrane</keyword>
<keyword evidence="2" id="KW-1003">Cell membrane</keyword>
<protein>
    <submittedName>
        <fullName evidence="9">ABC superfamily ATP binding cassette transporter, membrane protein</fullName>
    </submittedName>
</protein>
<feature type="domain" description="ABC3 transporter permease C-terminal" evidence="7">
    <location>
        <begin position="307"/>
        <end position="427"/>
    </location>
</feature>
<comment type="caution">
    <text evidence="9">The sequence shown here is derived from an EMBL/GenBank/DDBJ whole genome shotgun (WGS) entry which is preliminary data.</text>
</comment>
<dbReference type="InterPro" id="IPR025857">
    <property type="entry name" value="MacB_PCD"/>
</dbReference>
<evidence type="ECO:0000256" key="1">
    <source>
        <dbReference type="ARBA" id="ARBA00004651"/>
    </source>
</evidence>
<feature type="transmembrane region" description="Helical" evidence="6">
    <location>
        <begin position="743"/>
        <end position="765"/>
    </location>
</feature>
<feature type="domain" description="MacB-like periplasmic core" evidence="8">
    <location>
        <begin position="27"/>
        <end position="181"/>
    </location>
</feature>
<gene>
    <name evidence="9" type="ORF">FC34_GL001369</name>
</gene>
<feature type="domain" description="MacB-like periplasmic core" evidence="8">
    <location>
        <begin position="475"/>
        <end position="687"/>
    </location>
</feature>
<evidence type="ECO:0000259" key="8">
    <source>
        <dbReference type="Pfam" id="PF12704"/>
    </source>
</evidence>
<feature type="transmembrane region" description="Helical" evidence="6">
    <location>
        <begin position="308"/>
        <end position="329"/>
    </location>
</feature>
<evidence type="ECO:0000256" key="5">
    <source>
        <dbReference type="ARBA" id="ARBA00023136"/>
    </source>
</evidence>
<dbReference type="InterPro" id="IPR038766">
    <property type="entry name" value="Membrane_comp_ABC_pdt"/>
</dbReference>
<evidence type="ECO:0000256" key="4">
    <source>
        <dbReference type="ARBA" id="ARBA00022989"/>
    </source>
</evidence>
<sequence>MVMTMSILNKKLWRDITQHFGRFIAIVMIIFLGVLLFVGVRGIGPALKDSATHELDQQQLADIQLISPAGFSKADQVAWQQKAAVTVSRARYRQVQTKAGEVVAFYSQPTNLNRPRLTEGRLAKTNREIVLDARAASKYHYRLGQTLTLSGQGFKTSHLTIVGFAQSPQYVDNTQRGAATIGDGTVAFFAYAKPSALQMPITNVVWLRLNKIDHSQRYTDHYTRQVTQVVDRLTPMVKAQLATKSQQQEQTIAQLTRANQAQPTPARTQQLAQLKAQTFNYQVQTQADYPGFSAYGDTADRISAIANVFPVFFFLIAALITFTTITRLIEEARGQLGIMKALGYANHTIARNYWGYALITAILGTTLGVIIGSLWLPRFVLQLYTTMYIFDRPVIYFQWDSIALASLFALLSTLGAALIVIWQQLRVGPAELMLPKAPRSAKRILMEHWTWLWQRLSFNQKVSYRNLFRFKSRLIMTVIGIAGGLGLLLTGFGIRDAITATGTRQMDDILRYQVSIRANEADKVTPAIKKLTHVNAVLPVASSLVSVKAHAQQVNDVNLNQVTSSTLPQFIQLKNTNGHALKVDGKGIIISQKLATLLHVKHGDTITYKTPTGQAKRATVAGIMVNYVGHVMYQNSSAPANTLLIKQPKLTAKQEQQFAKAAMKIPGVQNVSFKADQLSSIATMTKQLNPVIAIFILLSGTLSLVVLYNLTNINISERLRELSTIKVLGFYDREVTAYIIRENIILTVAGIIVGYGIGNALTAYILHQAETPQIVFPLTITWSSYLWSTGLMLGFTAIVMFMTHRQLQHIDMLDALKAND</sequence>
<dbReference type="PANTHER" id="PTHR30287:SF1">
    <property type="entry name" value="INNER MEMBRANE PROTEIN"/>
    <property type="match status" value="1"/>
</dbReference>
<feature type="transmembrane region" description="Helical" evidence="6">
    <location>
        <begin position="396"/>
        <end position="422"/>
    </location>
</feature>